<evidence type="ECO:0000313" key="8">
    <source>
        <dbReference type="Proteomes" id="UP000335496"/>
    </source>
</evidence>
<dbReference type="Proteomes" id="UP000335496">
    <property type="component" value="Unassembled WGS sequence"/>
</dbReference>
<evidence type="ECO:0000259" key="2">
    <source>
        <dbReference type="Pfam" id="PF13648"/>
    </source>
</evidence>
<reference evidence="3 8" key="2">
    <citation type="journal article" date="2019" name="Nat. Med.">
        <title>A library of human gut bacterial isolates paired with longitudinal multiomics data enables mechanistic microbiome research.</title>
        <authorList>
            <person name="Poyet M."/>
            <person name="Groussin M."/>
            <person name="Gibbons S.M."/>
            <person name="Avila-Pacheco J."/>
            <person name="Jiang X."/>
            <person name="Kearney S.M."/>
            <person name="Perrotta A.R."/>
            <person name="Berdy B."/>
            <person name="Zhao S."/>
            <person name="Lieberman T.D."/>
            <person name="Swanson P.K."/>
            <person name="Smith M."/>
            <person name="Roesemann S."/>
            <person name="Alexander J.E."/>
            <person name="Rich S.A."/>
            <person name="Livny J."/>
            <person name="Vlamakis H."/>
            <person name="Clish C."/>
            <person name="Bullock K."/>
            <person name="Deik A."/>
            <person name="Scott J."/>
            <person name="Pierce K.A."/>
            <person name="Xavier R.J."/>
            <person name="Alm E.J."/>
        </authorList>
    </citation>
    <scope>NUCLEOTIDE SEQUENCE [LARGE SCALE GENOMIC DNA]</scope>
    <source>
        <strain evidence="3 8">BIOML-A1</strain>
    </source>
</reference>
<evidence type="ECO:0000256" key="1">
    <source>
        <dbReference type="SAM" id="SignalP"/>
    </source>
</evidence>
<reference evidence="5 6" key="1">
    <citation type="submission" date="2018-06" db="EMBL/GenBank/DDBJ databases">
        <authorList>
            <consortium name="Pathogen Informatics"/>
            <person name="Doyle S."/>
        </authorList>
    </citation>
    <scope>NUCLEOTIDE SEQUENCE [LARGE SCALE GENOMIC DNA]</scope>
    <source>
        <strain evidence="5 6">NCTC11155</strain>
    </source>
</reference>
<dbReference type="STRING" id="483216.BACEGG_03333"/>
<evidence type="ECO:0000313" key="4">
    <source>
        <dbReference type="EMBL" id="RYT67637.1"/>
    </source>
</evidence>
<feature type="domain" description="Lipocalin-like" evidence="2">
    <location>
        <begin position="37"/>
        <end position="125"/>
    </location>
</feature>
<dbReference type="RefSeq" id="WP_004291831.1">
    <property type="nucleotide sequence ID" value="NZ_CABKNQ010000017.1"/>
</dbReference>
<dbReference type="Pfam" id="PF13648">
    <property type="entry name" value="Lipocalin_4"/>
    <property type="match status" value="1"/>
</dbReference>
<feature type="chain" id="PRO_5044586792" evidence="1">
    <location>
        <begin position="22"/>
        <end position="159"/>
    </location>
</feature>
<feature type="signal peptide" evidence="1">
    <location>
        <begin position="1"/>
        <end position="21"/>
    </location>
</feature>
<dbReference type="OrthoDB" id="1001391at2"/>
<dbReference type="EMBL" id="UFSX01000002">
    <property type="protein sequence ID" value="SUV43248.1"/>
    <property type="molecule type" value="Genomic_DNA"/>
</dbReference>
<evidence type="ECO:0000313" key="7">
    <source>
        <dbReference type="Proteomes" id="UP000291917"/>
    </source>
</evidence>
<protein>
    <submittedName>
        <fullName evidence="3">Lipocalin family protein</fullName>
    </submittedName>
</protein>
<dbReference type="Proteomes" id="UP000291917">
    <property type="component" value="Unassembled WGS sequence"/>
</dbReference>
<dbReference type="EMBL" id="RCXL01000051">
    <property type="protein sequence ID" value="RYT67637.1"/>
    <property type="molecule type" value="Genomic_DNA"/>
</dbReference>
<dbReference type="InterPro" id="IPR024311">
    <property type="entry name" value="Lipocalin-like"/>
</dbReference>
<dbReference type="GeneID" id="93069390"/>
<reference evidence="4 7" key="3">
    <citation type="journal article" date="2019" name="Science, e1252229">
        <title>Invertible promoters mediate bacterial phase variation, antibiotic resistance, and host adaptation in the gut.</title>
        <authorList>
            <person name="Jiang X."/>
            <person name="Hall A.B."/>
            <person name="Arthur T.D."/>
            <person name="Plichta D.R."/>
            <person name="Covington C.T."/>
            <person name="Poyet M."/>
            <person name="Crothers J."/>
            <person name="Moses P.L."/>
            <person name="Tolonen A.C."/>
            <person name="Vlamakis H."/>
            <person name="Alm E.J."/>
            <person name="Xavier R.J."/>
        </authorList>
    </citation>
    <scope>NUCLEOTIDE SEQUENCE [LARGE SCALE GENOMIC DNA]</scope>
    <source>
        <strain evidence="7">bj_0095</strain>
        <strain evidence="4">Bj_0095</strain>
    </source>
</reference>
<accession>A0A380Z8A5</accession>
<dbReference type="AlphaFoldDB" id="A0A380Z8A5"/>
<proteinExistence type="predicted"/>
<organism evidence="5 6">
    <name type="scientific">Bacteroides eggerthii</name>
    <dbReference type="NCBI Taxonomy" id="28111"/>
    <lineage>
        <taxon>Bacteria</taxon>
        <taxon>Pseudomonadati</taxon>
        <taxon>Bacteroidota</taxon>
        <taxon>Bacteroidia</taxon>
        <taxon>Bacteroidales</taxon>
        <taxon>Bacteroidaceae</taxon>
        <taxon>Bacteroides</taxon>
    </lineage>
</organism>
<evidence type="ECO:0000313" key="5">
    <source>
        <dbReference type="EMBL" id="SUV43248.1"/>
    </source>
</evidence>
<dbReference type="EMBL" id="VVZX01000047">
    <property type="protein sequence ID" value="KAA5267923.1"/>
    <property type="molecule type" value="Genomic_DNA"/>
</dbReference>
<sequence>MKNIFKLMALFAFLFCFSSCEDDEPVIPTLEVTPANLEGTWKLAEWNGASLDEGTYCYVIFNRKEQTFEMYQKFDSMYARYITGSFSIENNPYLGYIISGVYDYGNGDWNNKYIVTDLLESGSMTWTSKDDESDVNKYIRCEKVPEEIIAEAKVDKDEE</sequence>
<evidence type="ECO:0000313" key="3">
    <source>
        <dbReference type="EMBL" id="KAA5267923.1"/>
    </source>
</evidence>
<evidence type="ECO:0000313" key="6">
    <source>
        <dbReference type="Proteomes" id="UP000254424"/>
    </source>
</evidence>
<gene>
    <name evidence="4" type="ORF">EAJ03_19065</name>
    <name evidence="3" type="ORF">F2Z23_19300</name>
    <name evidence="5" type="ORF">NCTC11155_02640</name>
</gene>
<dbReference type="Proteomes" id="UP000254424">
    <property type="component" value="Unassembled WGS sequence"/>
</dbReference>
<keyword evidence="1" id="KW-0732">Signal</keyword>
<name>A0A380Z8A5_9BACE</name>
<keyword evidence="8" id="KW-1185">Reference proteome</keyword>